<evidence type="ECO:0000256" key="1">
    <source>
        <dbReference type="ARBA" id="ARBA00004123"/>
    </source>
</evidence>
<dbReference type="eggNOG" id="ENOG502QQWQ">
    <property type="taxonomic scope" value="Eukaryota"/>
</dbReference>
<evidence type="ECO:0000313" key="7">
    <source>
        <dbReference type="EMBL" id="CAP64965.1"/>
    </source>
</evidence>
<dbReference type="GO" id="GO:0017056">
    <property type="term" value="F:structural constituent of nuclear pore"/>
    <property type="evidence" value="ECO:0007669"/>
    <property type="project" value="TreeGrafter"/>
</dbReference>
<keyword evidence="3" id="KW-0539">Nucleus</keyword>
<evidence type="ECO:0000259" key="6">
    <source>
        <dbReference type="Pfam" id="PF23300"/>
    </source>
</evidence>
<evidence type="ECO:0000259" key="4">
    <source>
        <dbReference type="Pfam" id="PF11715"/>
    </source>
</evidence>
<reference evidence="7 9" key="1">
    <citation type="journal article" date="2008" name="Genome Biol.">
        <title>The genome sequence of the model ascomycete fungus Podospora anserina.</title>
        <authorList>
            <person name="Espagne E."/>
            <person name="Lespinet O."/>
            <person name="Malagnac F."/>
            <person name="Da Silva C."/>
            <person name="Jaillon O."/>
            <person name="Porcel B.M."/>
            <person name="Couloux A."/>
            <person name="Aury J.-M."/>
            <person name="Segurens B."/>
            <person name="Poulain J."/>
            <person name="Anthouard V."/>
            <person name="Grossetete S."/>
            <person name="Khalili H."/>
            <person name="Coppin E."/>
            <person name="Dequard-Chablat M."/>
            <person name="Picard M."/>
            <person name="Contamine V."/>
            <person name="Arnaise S."/>
            <person name="Bourdais A."/>
            <person name="Berteaux-Lecellier V."/>
            <person name="Gautheret D."/>
            <person name="de Vries R.P."/>
            <person name="Battaglia E."/>
            <person name="Coutinho P.M."/>
            <person name="Danchin E.G.J."/>
            <person name="Henrissat B."/>
            <person name="El Khoury R."/>
            <person name="Sainsard-Chanet A."/>
            <person name="Boivin A."/>
            <person name="Pinan-Lucarre B."/>
            <person name="Sellem C.H."/>
            <person name="Debuchy R."/>
            <person name="Wincker P."/>
            <person name="Weissenbach J."/>
            <person name="Silar P."/>
        </authorList>
    </citation>
    <scope>NUCLEOTIDE SEQUENCE [LARGE SCALE GENOMIC DNA]</scope>
    <source>
        <strain evidence="9">S / ATCC MYA-4624 / DSM 980 / FGSC 10383</strain>
        <strain evidence="7">S mat+</strain>
    </source>
</reference>
<protein>
    <submittedName>
        <fullName evidence="8">Nuclear pore complex protein Nup160</fullName>
    </submittedName>
    <submittedName>
        <fullName evidence="7">Podospora anserina S mat+ genomic DNA chromosome 1, supercontig 3</fullName>
    </submittedName>
</protein>
<reference evidence="9" key="3">
    <citation type="journal article" date="2014" name="Genetics">
        <title>Maintaining two mating types: Structure of the mating type locus and its role in heterokaryosis in Podospora anserina.</title>
        <authorList>
            <person name="Grognet P."/>
            <person name="Bidard F."/>
            <person name="Kuchly C."/>
            <person name="Tong L.C.H."/>
            <person name="Coppin E."/>
            <person name="Benkhali J.A."/>
            <person name="Couloux A."/>
            <person name="Wincker P."/>
            <person name="Debuchy R."/>
            <person name="Silar P."/>
        </authorList>
    </citation>
    <scope>GENOME REANNOTATION</scope>
    <source>
        <strain evidence="9">S / ATCC MYA-4624 / DSM 980 / FGSC 10383</strain>
    </source>
</reference>
<feature type="domain" description="Nucleoporin Nup120/160 beta-propeller" evidence="4">
    <location>
        <begin position="150"/>
        <end position="645"/>
    </location>
</feature>
<evidence type="ECO:0000313" key="9">
    <source>
        <dbReference type="Proteomes" id="UP000001197"/>
    </source>
</evidence>
<reference evidence="8" key="4">
    <citation type="submission" date="2015-04" db="EMBL/GenBank/DDBJ databases">
        <title>Maintaining two mating types: Structure of the mating type locus and its role in heterokaryosis in Podospora anserina.</title>
        <authorList>
            <person name="Grognet P."/>
            <person name="Bidard F."/>
            <person name="Kuchly C."/>
            <person name="Chan Ho Tong L."/>
            <person name="Coppin E."/>
            <person name="Ait Benkhali J."/>
            <person name="Couloux A."/>
            <person name="Wincker P."/>
            <person name="Debuchy R."/>
            <person name="Silar P."/>
        </authorList>
    </citation>
    <scope>NUCLEOTIDE SEQUENCE</scope>
</reference>
<dbReference type="InterPro" id="IPR056548">
    <property type="entry name" value="HEAT_Nup120"/>
</dbReference>
<accession>B2ALR2</accession>
<evidence type="ECO:0000313" key="8">
    <source>
        <dbReference type="EMBL" id="CDP23721.1"/>
    </source>
</evidence>
<organism evidence="7">
    <name type="scientific">Podospora anserina (strain S / ATCC MYA-4624 / DSM 980 / FGSC 10383)</name>
    <name type="common">Pleurage anserina</name>
    <dbReference type="NCBI Taxonomy" id="515849"/>
    <lineage>
        <taxon>Eukaryota</taxon>
        <taxon>Fungi</taxon>
        <taxon>Dikarya</taxon>
        <taxon>Ascomycota</taxon>
        <taxon>Pezizomycotina</taxon>
        <taxon>Sordariomycetes</taxon>
        <taxon>Sordariomycetidae</taxon>
        <taxon>Sordariales</taxon>
        <taxon>Podosporaceae</taxon>
        <taxon>Podospora</taxon>
        <taxon>Podospora anserina</taxon>
    </lineage>
</organism>
<feature type="domain" description="Nucleoporin Nup120 helical" evidence="5">
    <location>
        <begin position="688"/>
        <end position="821"/>
    </location>
</feature>
<dbReference type="Pfam" id="PF23300">
    <property type="entry name" value="HEAT_Nup120"/>
    <property type="match status" value="1"/>
</dbReference>
<dbReference type="STRING" id="515849.B2ALR2"/>
<dbReference type="PANTHER" id="PTHR21286">
    <property type="entry name" value="NUCLEAR PORE COMPLEX PROTEIN NUP160"/>
    <property type="match status" value="1"/>
</dbReference>
<dbReference type="VEuPathDB" id="FungiDB:PODANS_1_13560"/>
<dbReference type="OrthoDB" id="67716at2759"/>
<dbReference type="GeneID" id="6189306"/>
<feature type="domain" description="Nucleoporin nup120-like HEAT repeat" evidence="6">
    <location>
        <begin position="913"/>
        <end position="1082"/>
    </location>
</feature>
<dbReference type="RefSeq" id="XP_001905058.1">
    <property type="nucleotide sequence ID" value="XM_001905023.1"/>
</dbReference>
<dbReference type="InterPro" id="IPR048884">
    <property type="entry name" value="Nup120_helical"/>
</dbReference>
<dbReference type="EMBL" id="FO904936">
    <property type="protein sequence ID" value="CDP23721.1"/>
    <property type="molecule type" value="Genomic_DNA"/>
</dbReference>
<name>B2ALR2_PODAN</name>
<dbReference type="Proteomes" id="UP000001197">
    <property type="component" value="Chromosome 1"/>
</dbReference>
<dbReference type="InterPro" id="IPR059141">
    <property type="entry name" value="Beta-prop_Nup120_160"/>
</dbReference>
<evidence type="ECO:0000259" key="5">
    <source>
        <dbReference type="Pfam" id="PF21486"/>
    </source>
</evidence>
<dbReference type="PANTHER" id="PTHR21286:SF0">
    <property type="entry name" value="NUCLEAR PORE COMPLEX PROTEIN NUP160"/>
    <property type="match status" value="1"/>
</dbReference>
<sequence>MVEMLPPVVSYQLIRKPTLAQPGPFCPVLLRASLLAWQGGQNSALQSSRTATTLPATKRDNAPGIVDWSLKTSHGVKMPSRKFEILYKEARLNLEPASPSSIVQLRVAPQSAYGRASSNRTSTDDEKGYRSRSLATASSIYYRKHHKSPRAFLWRVLENGTILSIRVADVCKQQQVVDAPLILNLRFPSAIHSSCIGFADPKDTDSLCVFVVDQSNQLYSITLRPELFRNKTTSDGGLGDACRVYSPPGFGFKHPHRLAVVNSDQFIVTMHDGGILKFDRNKTHDVHASPWKETIYNVAGWGQSLRGLVPFQRNPTVRYEKINMELTAAVSTAVATMGLENTAFLFTICLDHRMRVWDVRTGSILYTGDILNANRDVQDGSSWNINPSHSNLIRIEEGARGECLVTTFSPVGNGEFKFWKVKANDQGSIHVADYFPGQQLIPPSPSSMDVWSMADFAVMGKTEGPELWALWKNNTSYRVHRLQIHPRNGNRCFDDGWKTVYIENSVPTVEASGPWNSIDSTEKWLDLIFFPGRFSKATLETALAVYEKGLGTYKETSSRAGKSIAESICSVLGSTAALGQTSAGGADYEQFRGTSETQWMRFWRLLLELDKQRGEALALIYDPEEEMVWTACADLLAAVRECSDMDRVYHNLSSPEKKDEDVAALVAAGLTFVEGFNDSTSQLSHAALRAELFQESSLPDSERMQLFLDRAGFWSSVGDDDIAQVTDILGQNYRTVTSRLYEDLFDLITATSDANSQELREQFTGFGRKVIVRSVQDTVELHRRILFSQLVLLVHMEFDIENEEESPLHSRFDVGSIYRRLIGALSRLEHLRWMVKTELNIPARVAVVSGVSSPQLAKRGQEETHTVTALEGLTGHLYGLPEDSNEPLISAITDLVLDLCAPGSTTILQTCLLQCGLLKHDRPDLALELKPFADQDPFSIYIQGRVFLAHKDNDTAAYYFRRAAIGLSITMKHMDRHSSGLLDDTEWNLLNSGLPNYYSHIVSLFERQKAYSYVVEFSRLALQFVQTGAQDTASIKTEMLSRLFTASTAISHFEEAHSALLQMQDEALQRSYLRKLVEKMCETGQNKQLISLPFSGLQPKVDDILLEKCKATRDVLSGVPYHQILYAWRISHNDYRGGAAILLDRLQKLRQAGEGDKINSVNGDALDTQVTRQYLLLINALNCVPPEEAYILEDVSSEEKSTPAAPRINNGGGGGDDLDAQLEDLSKKLDVENVVDGEEEEDAALVAKMKSFLSRPAEGQAPRKLLTLADIRKNYQLELDRIVAIQNNQFGIMGEGDEDVDMMDIA</sequence>
<dbReference type="GO" id="GO:0005643">
    <property type="term" value="C:nuclear pore"/>
    <property type="evidence" value="ECO:0007669"/>
    <property type="project" value="UniProtKB-ARBA"/>
</dbReference>
<gene>
    <name evidence="7" type="ORF">PODANS_1_13560</name>
</gene>
<proteinExistence type="predicted"/>
<comment type="subcellular location">
    <subcellularLocation>
        <location evidence="1">Nucleus</location>
    </subcellularLocation>
</comment>
<evidence type="ECO:0000256" key="2">
    <source>
        <dbReference type="ARBA" id="ARBA00022448"/>
    </source>
</evidence>
<dbReference type="Pfam" id="PF21486">
    <property type="entry name" value="NUP120_helical"/>
    <property type="match status" value="1"/>
</dbReference>
<reference evidence="7" key="2">
    <citation type="submission" date="2008-07" db="EMBL/GenBank/DDBJ databases">
        <authorList>
            <person name="Genoscope - CEA"/>
        </authorList>
    </citation>
    <scope>NUCLEOTIDE SEQUENCE</scope>
    <source>
        <strain evidence="7">S mat+</strain>
    </source>
</reference>
<dbReference type="KEGG" id="pan:PODANSg2080"/>
<dbReference type="InterPro" id="IPR021717">
    <property type="entry name" value="Nucleoporin_Nup160"/>
</dbReference>
<dbReference type="HOGENOM" id="CLU_003258_0_0_1"/>
<keyword evidence="9" id="KW-1185">Reference proteome</keyword>
<evidence type="ECO:0000256" key="3">
    <source>
        <dbReference type="ARBA" id="ARBA00023242"/>
    </source>
</evidence>
<keyword evidence="2" id="KW-0813">Transport</keyword>
<dbReference type="EMBL" id="CU633867">
    <property type="protein sequence ID" value="CAP64965.1"/>
    <property type="molecule type" value="Genomic_DNA"/>
</dbReference>
<dbReference type="Pfam" id="PF11715">
    <property type="entry name" value="Beta-prop_Nup120_160"/>
    <property type="match status" value="1"/>
</dbReference>